<feature type="region of interest" description="Disordered" evidence="1">
    <location>
        <begin position="183"/>
        <end position="202"/>
    </location>
</feature>
<protein>
    <submittedName>
        <fullName evidence="2">Unnamed protein product</fullName>
    </submittedName>
</protein>
<proteinExistence type="predicted"/>
<feature type="region of interest" description="Disordered" evidence="1">
    <location>
        <begin position="387"/>
        <end position="413"/>
    </location>
</feature>
<reference evidence="2" key="1">
    <citation type="submission" date="2023-04" db="EMBL/GenBank/DDBJ databases">
        <title>Phytophthora fragariaefolia NBRC 109709.</title>
        <authorList>
            <person name="Ichikawa N."/>
            <person name="Sato H."/>
            <person name="Tonouchi N."/>
        </authorList>
    </citation>
    <scope>NUCLEOTIDE SEQUENCE</scope>
    <source>
        <strain evidence="2">NBRC 109709</strain>
    </source>
</reference>
<feature type="compositionally biased region" description="Basic and acidic residues" evidence="1">
    <location>
        <begin position="191"/>
        <end position="202"/>
    </location>
</feature>
<comment type="caution">
    <text evidence="2">The sequence shown here is derived from an EMBL/GenBank/DDBJ whole genome shotgun (WGS) entry which is preliminary data.</text>
</comment>
<feature type="region of interest" description="Disordered" evidence="1">
    <location>
        <begin position="1"/>
        <end position="26"/>
    </location>
</feature>
<gene>
    <name evidence="2" type="ORF">Pfra01_000983900</name>
</gene>
<dbReference type="Proteomes" id="UP001165121">
    <property type="component" value="Unassembled WGS sequence"/>
</dbReference>
<organism evidence="2 3">
    <name type="scientific">Phytophthora fragariaefolia</name>
    <dbReference type="NCBI Taxonomy" id="1490495"/>
    <lineage>
        <taxon>Eukaryota</taxon>
        <taxon>Sar</taxon>
        <taxon>Stramenopiles</taxon>
        <taxon>Oomycota</taxon>
        <taxon>Peronosporomycetes</taxon>
        <taxon>Peronosporales</taxon>
        <taxon>Peronosporaceae</taxon>
        <taxon>Phytophthora</taxon>
    </lineage>
</organism>
<evidence type="ECO:0000256" key="1">
    <source>
        <dbReference type="SAM" id="MobiDB-lite"/>
    </source>
</evidence>
<evidence type="ECO:0000313" key="3">
    <source>
        <dbReference type="Proteomes" id="UP001165121"/>
    </source>
</evidence>
<accession>A0A9W6XCQ6</accession>
<dbReference type="EMBL" id="BSXT01000924">
    <property type="protein sequence ID" value="GMF36264.1"/>
    <property type="molecule type" value="Genomic_DNA"/>
</dbReference>
<name>A0A9W6XCQ6_9STRA</name>
<feature type="compositionally biased region" description="Basic and acidic residues" evidence="1">
    <location>
        <begin position="279"/>
        <end position="320"/>
    </location>
</feature>
<keyword evidence="3" id="KW-1185">Reference proteome</keyword>
<sequence>MTITGRKTEYDDPSDERARQTREVSELERLNSTPRLELATHRPLAQIKAFTGLRNKSENVMQWLRTFVYEMKGNRTPPNEWCMAFELSLRDGAFHCLRRLGITRPNVRAANMCAAICIDYTVTLATLEYNLRGEDGIPKIRFLESCGDRGLERRLCHLRVKGIHELEDIINAILKSEAQSSTRETSAYLSRGRDRSHKDSEARMMAELQVRESKYGRSERSKSRDVLRSFEDSSSEVVADRSTDDDQSGSDYTDPYYRHVAAANDSERRTEAIGTYGRSENRGRRGDFSNRGLDRNSRHQGPDRHHEHLPSNEGWQERPPRGATEPSLQRRFKLGSPRTETGLVPIGLPQLASPSVDADCVYAFVGESKWLKAQRREDATKVKTMEIEKERHGSVGEGEVDERSYDEWNGDSSEGLVSSIARKTWHDYQERN</sequence>
<dbReference type="AlphaFoldDB" id="A0A9W6XCQ6"/>
<feature type="region of interest" description="Disordered" evidence="1">
    <location>
        <begin position="208"/>
        <end position="327"/>
    </location>
</feature>
<feature type="compositionally biased region" description="Basic and acidic residues" evidence="1">
    <location>
        <begin position="208"/>
        <end position="231"/>
    </location>
</feature>
<evidence type="ECO:0000313" key="2">
    <source>
        <dbReference type="EMBL" id="GMF36264.1"/>
    </source>
</evidence>